<dbReference type="STRING" id="746697.Aeqsu_0078"/>
<dbReference type="PANTHER" id="PTHR44858">
    <property type="entry name" value="TETRATRICOPEPTIDE REPEAT PROTEIN 6"/>
    <property type="match status" value="1"/>
</dbReference>
<proteinExistence type="predicted"/>
<feature type="transmembrane region" description="Helical" evidence="4">
    <location>
        <begin position="7"/>
        <end position="28"/>
    </location>
</feature>
<dbReference type="KEGG" id="asl:Aeqsu_0078"/>
<dbReference type="KEGG" id="asl:Aeqsu_1540"/>
<dbReference type="PANTHER" id="PTHR44858:SF1">
    <property type="entry name" value="UDP-N-ACETYLGLUCOSAMINE--PEPTIDE N-ACETYLGLUCOSAMINYLTRANSFERASE SPINDLY-RELATED"/>
    <property type="match status" value="1"/>
</dbReference>
<feature type="repeat" description="TPR" evidence="3">
    <location>
        <begin position="52"/>
        <end position="85"/>
    </location>
</feature>
<accession>I3YVK7</accession>
<dbReference type="AlphaFoldDB" id="I3YVK7"/>
<dbReference type="Gene3D" id="1.25.40.10">
    <property type="entry name" value="Tetratricopeptide repeat domain"/>
    <property type="match status" value="2"/>
</dbReference>
<dbReference type="SUPFAM" id="SSF81901">
    <property type="entry name" value="HCP-like"/>
    <property type="match status" value="1"/>
</dbReference>
<name>I3YVK7_AEQSU</name>
<dbReference type="eggNOG" id="COG0457">
    <property type="taxonomic scope" value="Bacteria"/>
</dbReference>
<dbReference type="HOGENOM" id="CLU_1072373_0_0_10"/>
<dbReference type="Proteomes" id="UP000006049">
    <property type="component" value="Chromosome"/>
</dbReference>
<keyword evidence="2 3" id="KW-0802">TPR repeat</keyword>
<evidence type="ECO:0000313" key="5">
    <source>
        <dbReference type="EMBL" id="AFL79610.1"/>
    </source>
</evidence>
<protein>
    <submittedName>
        <fullName evidence="6">Tfp pilus assembly protein PilF</fullName>
    </submittedName>
</protein>
<dbReference type="OrthoDB" id="935812at2"/>
<organism evidence="6 7">
    <name type="scientific">Aequorivita sublithincola (strain DSM 14238 / LMG 21431 / ACAM 643 / 9-3)</name>
    <dbReference type="NCBI Taxonomy" id="746697"/>
    <lineage>
        <taxon>Bacteria</taxon>
        <taxon>Pseudomonadati</taxon>
        <taxon>Bacteroidota</taxon>
        <taxon>Flavobacteriia</taxon>
        <taxon>Flavobacteriales</taxon>
        <taxon>Flavobacteriaceae</taxon>
        <taxon>Aequorivita</taxon>
    </lineage>
</organism>
<reference evidence="6 7" key="1">
    <citation type="submission" date="2012-06" db="EMBL/GenBank/DDBJ databases">
        <title>The complete genome of Aequorivita sublithincola DSM 14238.</title>
        <authorList>
            <consortium name="US DOE Joint Genome Institute (JGI-PGF)"/>
            <person name="Lucas S."/>
            <person name="Copeland A."/>
            <person name="Lapidus A."/>
            <person name="Goodwin L."/>
            <person name="Pitluck S."/>
            <person name="Peters L."/>
            <person name="Munk A.C.C."/>
            <person name="Kyrpides N."/>
            <person name="Mavromatis K."/>
            <person name="Pagani I."/>
            <person name="Ivanova N."/>
            <person name="Ovchinnikova G."/>
            <person name="Zeytun A."/>
            <person name="Detter J.C."/>
            <person name="Han C."/>
            <person name="Land M."/>
            <person name="Hauser L."/>
            <person name="Markowitz V."/>
            <person name="Cheng J.-F."/>
            <person name="Hugenholtz P."/>
            <person name="Woyke T."/>
            <person name="Wu D."/>
            <person name="Tindall B."/>
            <person name="Faehnrich R."/>
            <person name="Brambilla E."/>
            <person name="Klenk H.-P."/>
            <person name="Eisen J.A."/>
        </authorList>
    </citation>
    <scope>NUCLEOTIDE SEQUENCE [LARGE SCALE GENOMIC DNA]</scope>
    <source>
        <strain evidence="6">DSM 14238</strain>
        <strain evidence="7">DSM 14238 / LMG 21431 / ACAM 643 / 9-3</strain>
    </source>
</reference>
<feature type="repeat" description="TPR" evidence="3">
    <location>
        <begin position="162"/>
        <end position="195"/>
    </location>
</feature>
<keyword evidence="4" id="KW-0472">Membrane</keyword>
<evidence type="ECO:0000256" key="4">
    <source>
        <dbReference type="SAM" id="Phobius"/>
    </source>
</evidence>
<sequence>MKKFFKITGIIFGIILIGIIGIGIYGFIKVQGMNKKSAEKAQSVESFTSTDSNEYMQYSIRFNKAGDYNQGFKYLDKAVELDPTLHLGYRGYMKLRFLRDFDGALSDFNRLDSLTPNFNDAPWGENIDFLRGESYYGKKEYEKAIVCFKRNIVNQTAGWADIQSFVYLGICEFKLRNYESSIAEFKKALEQSDKTTEAYYYLSKVYRELDSLPKAREYLEKSKQTLNYKINDPYNEYLTEIYLSNINDLEKQYAE</sequence>
<dbReference type="InterPro" id="IPR011990">
    <property type="entry name" value="TPR-like_helical_dom_sf"/>
</dbReference>
<dbReference type="RefSeq" id="WP_014780868.1">
    <property type="nucleotide sequence ID" value="NC_018013.1"/>
</dbReference>
<evidence type="ECO:0000313" key="6">
    <source>
        <dbReference type="EMBL" id="AFL81025.1"/>
    </source>
</evidence>
<evidence type="ECO:0000256" key="1">
    <source>
        <dbReference type="ARBA" id="ARBA00022737"/>
    </source>
</evidence>
<evidence type="ECO:0000313" key="7">
    <source>
        <dbReference type="Proteomes" id="UP000006049"/>
    </source>
</evidence>
<gene>
    <name evidence="5" type="ordered locus">Aeqsu_0078</name>
    <name evidence="6" type="ordered locus">Aeqsu_1540</name>
</gene>
<keyword evidence="1" id="KW-0677">Repeat</keyword>
<evidence type="ECO:0000256" key="3">
    <source>
        <dbReference type="PROSITE-ProRule" id="PRU00339"/>
    </source>
</evidence>
<dbReference type="InterPro" id="IPR050498">
    <property type="entry name" value="Ycf3"/>
</dbReference>
<dbReference type="PROSITE" id="PS50005">
    <property type="entry name" value="TPR"/>
    <property type="match status" value="2"/>
</dbReference>
<keyword evidence="4" id="KW-1133">Transmembrane helix</keyword>
<keyword evidence="7" id="KW-1185">Reference proteome</keyword>
<dbReference type="EMBL" id="CP003280">
    <property type="protein sequence ID" value="AFL81025.1"/>
    <property type="molecule type" value="Genomic_DNA"/>
</dbReference>
<dbReference type="EMBL" id="CP003280">
    <property type="protein sequence ID" value="AFL79610.1"/>
    <property type="molecule type" value="Genomic_DNA"/>
</dbReference>
<keyword evidence="4" id="KW-0812">Transmembrane</keyword>
<dbReference type="InterPro" id="IPR019734">
    <property type="entry name" value="TPR_rpt"/>
</dbReference>
<evidence type="ECO:0000256" key="2">
    <source>
        <dbReference type="ARBA" id="ARBA00022803"/>
    </source>
</evidence>